<gene>
    <name evidence="1" type="ORF">PGLA1383_LOCUS42970</name>
    <name evidence="2" type="ORF">PGLA2088_LOCUS2268</name>
</gene>
<feature type="non-terminal residue" evidence="1">
    <location>
        <position position="50"/>
    </location>
</feature>
<dbReference type="EMBL" id="CAJNNW010001811">
    <property type="protein sequence ID" value="CAE8641246.1"/>
    <property type="molecule type" value="Genomic_DNA"/>
</dbReference>
<evidence type="ECO:0000313" key="2">
    <source>
        <dbReference type="EMBL" id="CAE8641246.1"/>
    </source>
</evidence>
<protein>
    <submittedName>
        <fullName evidence="1">Uncharacterized protein</fullName>
    </submittedName>
</protein>
<name>A0A813GLY8_POLGL</name>
<evidence type="ECO:0000313" key="3">
    <source>
        <dbReference type="Proteomes" id="UP000654075"/>
    </source>
</evidence>
<proteinExistence type="predicted"/>
<dbReference type="Proteomes" id="UP000626109">
    <property type="component" value="Unassembled WGS sequence"/>
</dbReference>
<dbReference type="AlphaFoldDB" id="A0A813GLY8"/>
<keyword evidence="3" id="KW-1185">Reference proteome</keyword>
<organism evidence="1 3">
    <name type="scientific">Polarella glacialis</name>
    <name type="common">Dinoflagellate</name>
    <dbReference type="NCBI Taxonomy" id="89957"/>
    <lineage>
        <taxon>Eukaryota</taxon>
        <taxon>Sar</taxon>
        <taxon>Alveolata</taxon>
        <taxon>Dinophyceae</taxon>
        <taxon>Suessiales</taxon>
        <taxon>Suessiaceae</taxon>
        <taxon>Polarella</taxon>
    </lineage>
</organism>
<accession>A0A813GLY8</accession>
<dbReference type="EMBL" id="CAJNNV010028872">
    <property type="protein sequence ID" value="CAE8625994.1"/>
    <property type="molecule type" value="Genomic_DNA"/>
</dbReference>
<comment type="caution">
    <text evidence="1">The sequence shown here is derived from an EMBL/GenBank/DDBJ whole genome shotgun (WGS) entry which is preliminary data.</text>
</comment>
<dbReference type="Proteomes" id="UP000654075">
    <property type="component" value="Unassembled WGS sequence"/>
</dbReference>
<sequence>VNPFFNIPVSQQASLWLAASDPSGQRLSEKWQRHLEWVQSRSAYQYEGWS</sequence>
<evidence type="ECO:0000313" key="1">
    <source>
        <dbReference type="EMBL" id="CAE8625994.1"/>
    </source>
</evidence>
<reference evidence="1" key="1">
    <citation type="submission" date="2021-02" db="EMBL/GenBank/DDBJ databases">
        <authorList>
            <person name="Dougan E. K."/>
            <person name="Rhodes N."/>
            <person name="Thang M."/>
            <person name="Chan C."/>
        </authorList>
    </citation>
    <scope>NUCLEOTIDE SEQUENCE</scope>
</reference>